<dbReference type="RefSeq" id="WP_271713171.1">
    <property type="nucleotide sequence ID" value="NZ_AP024169.1"/>
</dbReference>
<proteinExistence type="predicted"/>
<dbReference type="CDD" id="cd02696">
    <property type="entry name" value="MurNAc-LAA"/>
    <property type="match status" value="1"/>
</dbReference>
<reference evidence="2 3" key="1">
    <citation type="submission" date="2020-11" db="EMBL/GenBank/DDBJ databases">
        <title>Draft genome sequencing of a Lachnospiraceae strain isolated from anoxic soil subjected to BSD treatment.</title>
        <authorList>
            <person name="Uek A."/>
            <person name="Tonouchi A."/>
        </authorList>
    </citation>
    <scope>NUCLEOTIDE SEQUENCE [LARGE SCALE GENOMIC DNA]</scope>
    <source>
        <strain evidence="2 3">TB5</strain>
    </source>
</reference>
<accession>A0A7R7IDZ6</accession>
<name>A0A7R7IDZ6_9FIRM</name>
<dbReference type="GO" id="GO:0009253">
    <property type="term" value="P:peptidoglycan catabolic process"/>
    <property type="evidence" value="ECO:0007669"/>
    <property type="project" value="InterPro"/>
</dbReference>
<feature type="domain" description="MurNAc-LAA" evidence="1">
    <location>
        <begin position="3"/>
        <end position="118"/>
    </location>
</feature>
<evidence type="ECO:0000313" key="2">
    <source>
        <dbReference type="EMBL" id="BCN32092.1"/>
    </source>
</evidence>
<evidence type="ECO:0000313" key="3">
    <source>
        <dbReference type="Proteomes" id="UP000595897"/>
    </source>
</evidence>
<evidence type="ECO:0000259" key="1">
    <source>
        <dbReference type="Pfam" id="PF01520"/>
    </source>
</evidence>
<dbReference type="SUPFAM" id="SSF53187">
    <property type="entry name" value="Zn-dependent exopeptidases"/>
    <property type="match status" value="1"/>
</dbReference>
<sequence>MRINIHAGHNPDGKVACGAVGLIKESTEARKVVKEVISLLEKKGHTVYECTCNNGTSQADVLKKVVSKSNLHKVELDISVHFNAGRNDLKGDGKIAGCEVLVYSDSSKAVKYATNVTRSF</sequence>
<dbReference type="Pfam" id="PF01520">
    <property type="entry name" value="Amidase_3"/>
    <property type="match status" value="1"/>
</dbReference>
<dbReference type="GO" id="GO:0008745">
    <property type="term" value="F:N-acetylmuramoyl-L-alanine amidase activity"/>
    <property type="evidence" value="ECO:0007669"/>
    <property type="project" value="InterPro"/>
</dbReference>
<dbReference type="Gene3D" id="3.40.630.40">
    <property type="entry name" value="Zn-dependent exopeptidases"/>
    <property type="match status" value="1"/>
</dbReference>
<organism evidence="2 3">
    <name type="scientific">Anaeromicropila herbilytica</name>
    <dbReference type="NCBI Taxonomy" id="2785025"/>
    <lineage>
        <taxon>Bacteria</taxon>
        <taxon>Bacillati</taxon>
        <taxon>Bacillota</taxon>
        <taxon>Clostridia</taxon>
        <taxon>Lachnospirales</taxon>
        <taxon>Lachnospiraceae</taxon>
        <taxon>Anaeromicropila</taxon>
    </lineage>
</organism>
<dbReference type="AlphaFoldDB" id="A0A7R7IDZ6"/>
<dbReference type="Proteomes" id="UP000595897">
    <property type="component" value="Chromosome"/>
</dbReference>
<gene>
    <name evidence="2" type="ORF">bsdtb5_33870</name>
</gene>
<dbReference type="KEGG" id="ahb:bsdtb5_33870"/>
<keyword evidence="3" id="KW-1185">Reference proteome</keyword>
<dbReference type="InterPro" id="IPR002508">
    <property type="entry name" value="MurNAc-LAA_cat"/>
</dbReference>
<protein>
    <recommendedName>
        <fullName evidence="1">MurNAc-LAA domain-containing protein</fullName>
    </recommendedName>
</protein>
<dbReference type="EMBL" id="AP024169">
    <property type="protein sequence ID" value="BCN32092.1"/>
    <property type="molecule type" value="Genomic_DNA"/>
</dbReference>